<evidence type="ECO:0000256" key="1">
    <source>
        <dbReference type="ARBA" id="ARBA00004370"/>
    </source>
</evidence>
<name>A0A4U5NID9_STECR</name>
<evidence type="ECO:0000259" key="5">
    <source>
        <dbReference type="SMART" id="SM00244"/>
    </source>
</evidence>
<dbReference type="AlphaFoldDB" id="A0A4U5NID9"/>
<evidence type="ECO:0000256" key="2">
    <source>
        <dbReference type="ARBA" id="ARBA00008164"/>
    </source>
</evidence>
<dbReference type="PANTHER" id="PTHR10264:SF19">
    <property type="entry name" value="AT06885P-RELATED"/>
    <property type="match status" value="1"/>
</dbReference>
<dbReference type="FunFam" id="3.30.479.30:FF:000002">
    <property type="entry name" value="band 7 protein AGAP004871"/>
    <property type="match status" value="1"/>
</dbReference>
<dbReference type="Gene3D" id="3.30.479.30">
    <property type="entry name" value="Band 7 domain"/>
    <property type="match status" value="1"/>
</dbReference>
<organism evidence="6 7">
    <name type="scientific">Steinernema carpocapsae</name>
    <name type="common">Entomopathogenic nematode</name>
    <dbReference type="NCBI Taxonomy" id="34508"/>
    <lineage>
        <taxon>Eukaryota</taxon>
        <taxon>Metazoa</taxon>
        <taxon>Ecdysozoa</taxon>
        <taxon>Nematoda</taxon>
        <taxon>Chromadorea</taxon>
        <taxon>Rhabditida</taxon>
        <taxon>Tylenchina</taxon>
        <taxon>Panagrolaimomorpha</taxon>
        <taxon>Strongyloidoidea</taxon>
        <taxon>Steinernematidae</taxon>
        <taxon>Steinernema</taxon>
    </lineage>
</organism>
<dbReference type="InterPro" id="IPR036013">
    <property type="entry name" value="Band_7/SPFH_dom_sf"/>
</dbReference>
<dbReference type="PRINTS" id="PR00721">
    <property type="entry name" value="STOMATIN"/>
</dbReference>
<proteinExistence type="inferred from homology"/>
<evidence type="ECO:0000256" key="3">
    <source>
        <dbReference type="ARBA" id="ARBA00023136"/>
    </source>
</evidence>
<evidence type="ECO:0000256" key="4">
    <source>
        <dbReference type="SAM" id="Phobius"/>
    </source>
</evidence>
<protein>
    <recommendedName>
        <fullName evidence="5">Band 7 domain-containing protein</fullName>
    </recommendedName>
</protein>
<dbReference type="SMART" id="SM00244">
    <property type="entry name" value="PHB"/>
    <property type="match status" value="1"/>
</dbReference>
<accession>A0A4U5NID9</accession>
<keyword evidence="7" id="KW-1185">Reference proteome</keyword>
<dbReference type="Pfam" id="PF01145">
    <property type="entry name" value="Band_7"/>
    <property type="match status" value="1"/>
</dbReference>
<comment type="similarity">
    <text evidence="2">Belongs to the band 7/mec-2 family.</text>
</comment>
<dbReference type="InterPro" id="IPR001972">
    <property type="entry name" value="Stomatin_HflK_fam"/>
</dbReference>
<dbReference type="Proteomes" id="UP000298663">
    <property type="component" value="Unassembled WGS sequence"/>
</dbReference>
<reference evidence="6 7" key="2">
    <citation type="journal article" date="2019" name="G3 (Bethesda)">
        <title>Hybrid Assembly of the Genome of the Entomopathogenic Nematode Steinernema carpocapsae Identifies the X-Chromosome.</title>
        <authorList>
            <person name="Serra L."/>
            <person name="Macchietto M."/>
            <person name="Macias-Munoz A."/>
            <person name="McGill C.J."/>
            <person name="Rodriguez I.M."/>
            <person name="Rodriguez B."/>
            <person name="Murad R."/>
            <person name="Mortazavi A."/>
        </authorList>
    </citation>
    <scope>NUCLEOTIDE SEQUENCE [LARGE SCALE GENOMIC DNA]</scope>
    <source>
        <strain evidence="6 7">ALL</strain>
    </source>
</reference>
<dbReference type="STRING" id="34508.A0A4U5NID9"/>
<sequence>MDEEQQIGSRPAVSDHQTDTAGGVLAVILTGISFIVIILTFPISVWFCIRTINEYERAVVFRFGKLMKGGARGPGIIFINPLTDQFVRIDLRTVSFDVPPQEILSKDSVTVTVDAVVYFRIRNATDSVTKVLDAGRSTRLLAQTSLRKILGTKTLAEMLADREAISHEMQSTLDTATDPWGVYVERVEPSSAAPTRHGSRS</sequence>
<dbReference type="EMBL" id="AZBU02000004">
    <property type="protein sequence ID" value="TKR82909.1"/>
    <property type="molecule type" value="Genomic_DNA"/>
</dbReference>
<keyword evidence="4" id="KW-1133">Transmembrane helix</keyword>
<dbReference type="GO" id="GO:0005886">
    <property type="term" value="C:plasma membrane"/>
    <property type="evidence" value="ECO:0007669"/>
    <property type="project" value="InterPro"/>
</dbReference>
<comment type="caution">
    <text evidence="6">The sequence shown here is derived from an EMBL/GenBank/DDBJ whole genome shotgun (WGS) entry which is preliminary data.</text>
</comment>
<dbReference type="InterPro" id="IPR001107">
    <property type="entry name" value="Band_7"/>
</dbReference>
<keyword evidence="3 4" id="KW-0472">Membrane</keyword>
<dbReference type="OrthoDB" id="2105077at2759"/>
<dbReference type="SUPFAM" id="SSF117892">
    <property type="entry name" value="Band 7/SPFH domain"/>
    <property type="match status" value="1"/>
</dbReference>
<evidence type="ECO:0000313" key="7">
    <source>
        <dbReference type="Proteomes" id="UP000298663"/>
    </source>
</evidence>
<evidence type="ECO:0000313" key="6">
    <source>
        <dbReference type="EMBL" id="TKR82909.1"/>
    </source>
</evidence>
<gene>
    <name evidence="6" type="ORF">L596_016580</name>
</gene>
<feature type="transmembrane region" description="Helical" evidence="4">
    <location>
        <begin position="24"/>
        <end position="49"/>
    </location>
</feature>
<feature type="domain" description="Band 7" evidence="5">
    <location>
        <begin position="47"/>
        <end position="193"/>
    </location>
</feature>
<reference evidence="6 7" key="1">
    <citation type="journal article" date="2015" name="Genome Biol.">
        <title>Comparative genomics of Steinernema reveals deeply conserved gene regulatory networks.</title>
        <authorList>
            <person name="Dillman A.R."/>
            <person name="Macchietto M."/>
            <person name="Porter C.F."/>
            <person name="Rogers A."/>
            <person name="Williams B."/>
            <person name="Antoshechkin I."/>
            <person name="Lee M.M."/>
            <person name="Goodwin Z."/>
            <person name="Lu X."/>
            <person name="Lewis E.E."/>
            <person name="Goodrich-Blair H."/>
            <person name="Stock S.P."/>
            <person name="Adams B.J."/>
            <person name="Sternberg P.W."/>
            <person name="Mortazavi A."/>
        </authorList>
    </citation>
    <scope>NUCLEOTIDE SEQUENCE [LARGE SCALE GENOMIC DNA]</scope>
    <source>
        <strain evidence="6 7">ALL</strain>
    </source>
</reference>
<dbReference type="PANTHER" id="PTHR10264">
    <property type="entry name" value="BAND 7 PROTEIN-RELATED"/>
    <property type="match status" value="1"/>
</dbReference>
<dbReference type="InterPro" id="IPR043202">
    <property type="entry name" value="Band-7_stomatin-like"/>
</dbReference>
<keyword evidence="4" id="KW-0812">Transmembrane</keyword>
<comment type="subcellular location">
    <subcellularLocation>
        <location evidence="1">Membrane</location>
    </subcellularLocation>
</comment>